<feature type="compositionally biased region" description="Polar residues" evidence="5">
    <location>
        <begin position="109"/>
        <end position="124"/>
    </location>
</feature>
<comment type="similarity">
    <text evidence="1">Belongs to the distal-less homeobox family.</text>
</comment>
<evidence type="ECO:0000259" key="6">
    <source>
        <dbReference type="Pfam" id="PF12413"/>
    </source>
</evidence>
<keyword evidence="4" id="KW-0539">Nucleus</keyword>
<feature type="compositionally biased region" description="Polar residues" evidence="5">
    <location>
        <begin position="12"/>
        <end position="24"/>
    </location>
</feature>
<evidence type="ECO:0000256" key="2">
    <source>
        <dbReference type="ARBA" id="ARBA00023125"/>
    </source>
</evidence>
<name>A0A7M4F676_CROPO</name>
<keyword evidence="8" id="KW-1185">Reference proteome</keyword>
<feature type="compositionally biased region" description="Low complexity" evidence="5">
    <location>
        <begin position="318"/>
        <end position="327"/>
    </location>
</feature>
<dbReference type="OMA" id="HSHRCLG"/>
<evidence type="ECO:0000256" key="5">
    <source>
        <dbReference type="SAM" id="MobiDB-lite"/>
    </source>
</evidence>
<dbReference type="GO" id="GO:0003677">
    <property type="term" value="F:DNA binding"/>
    <property type="evidence" value="ECO:0007669"/>
    <property type="project" value="UniProtKB-KW"/>
</dbReference>
<dbReference type="InterPro" id="IPR022135">
    <property type="entry name" value="Distal-less_N"/>
</dbReference>
<evidence type="ECO:0000256" key="1">
    <source>
        <dbReference type="ARBA" id="ARBA00007916"/>
    </source>
</evidence>
<protein>
    <submittedName>
        <fullName evidence="7">Distal-less homeobox 2</fullName>
    </submittedName>
</protein>
<dbReference type="Ensembl" id="ENSCPRT00005023530.1">
    <property type="protein sequence ID" value="ENSCPRP00005020133.1"/>
    <property type="gene ID" value="ENSCPRG00005014027.1"/>
</dbReference>
<dbReference type="GeneTree" id="ENSGT00940000160127"/>
<feature type="compositionally biased region" description="Pro residues" evidence="5">
    <location>
        <begin position="384"/>
        <end position="394"/>
    </location>
</feature>
<keyword evidence="2" id="KW-0238">DNA-binding</keyword>
<evidence type="ECO:0000313" key="7">
    <source>
        <dbReference type="Ensembl" id="ENSCPRP00005020133.1"/>
    </source>
</evidence>
<dbReference type="Pfam" id="PF12413">
    <property type="entry name" value="DLL_N"/>
    <property type="match status" value="1"/>
</dbReference>
<feature type="region of interest" description="Disordered" evidence="5">
    <location>
        <begin position="10"/>
        <end position="64"/>
    </location>
</feature>
<reference evidence="7" key="2">
    <citation type="submission" date="2025-09" db="UniProtKB">
        <authorList>
            <consortium name="Ensembl"/>
        </authorList>
    </citation>
    <scope>IDENTIFICATION</scope>
</reference>
<proteinExistence type="inferred from homology"/>
<evidence type="ECO:0000256" key="3">
    <source>
        <dbReference type="ARBA" id="ARBA00023155"/>
    </source>
</evidence>
<organism evidence="7 8">
    <name type="scientific">Crocodylus porosus</name>
    <name type="common">Saltwater crocodile</name>
    <name type="synonym">Estuarine crocodile</name>
    <dbReference type="NCBI Taxonomy" id="8502"/>
    <lineage>
        <taxon>Eukaryota</taxon>
        <taxon>Metazoa</taxon>
        <taxon>Chordata</taxon>
        <taxon>Craniata</taxon>
        <taxon>Vertebrata</taxon>
        <taxon>Euteleostomi</taxon>
        <taxon>Archelosauria</taxon>
        <taxon>Archosauria</taxon>
        <taxon>Crocodylia</taxon>
        <taxon>Longirostres</taxon>
        <taxon>Crocodylidae</taxon>
        <taxon>Crocodylus</taxon>
    </lineage>
</organism>
<feature type="region of interest" description="Disordered" evidence="5">
    <location>
        <begin position="277"/>
        <end position="395"/>
    </location>
</feature>
<feature type="domain" description="Distal-less-like homeobox protein N-terminal" evidence="6">
    <location>
        <begin position="35"/>
        <end position="113"/>
    </location>
</feature>
<feature type="compositionally biased region" description="Low complexity" evidence="5">
    <location>
        <begin position="150"/>
        <end position="162"/>
    </location>
</feature>
<accession>A0A7M4F676</accession>
<evidence type="ECO:0000313" key="8">
    <source>
        <dbReference type="Proteomes" id="UP000594220"/>
    </source>
</evidence>
<feature type="compositionally biased region" description="Polar residues" evidence="5">
    <location>
        <begin position="36"/>
        <end position="57"/>
    </location>
</feature>
<sequence length="404" mass="42126">MTGVFDSLVSDMHSSQMSSGTYHQQHQHGGLHKSQESPTLPVSTATDSSYYTNQQQHGAGGGGSPYAQMGSYQYHAPGINPVPYAAKAGYDLGYSATYGSYGPYGTRASPATESGTLSASSAAQTGGGKRPRAAGGGGGGGEPSRPPPRLLARAAGAGAGAADRSLRCSREGRLRARGQDSEREAKESAEAPDHLLQLPAGRSAAALPEDAVPGAARESGAGGLPRPHPDAGEDLVPEPPLQVQEDVEERRDPVGAAPAAQRLAALRLAARLRAGLGLRPAPAPGGRRRRQRGLQPQQRGGRRFPRELLLVPPGLQHRLPGPAARAAPAPPPPPQRRGRRRDDFLTGRRRAPSPSGLSHSHRCLGGERRGPGRGSPAPGTEPQRSPPPLLPPPVKDLVPFIFVI</sequence>
<feature type="compositionally biased region" description="Basic and acidic residues" evidence="5">
    <location>
        <begin position="164"/>
        <end position="193"/>
    </location>
</feature>
<gene>
    <name evidence="7" type="primary">DLX2</name>
</gene>
<reference evidence="7" key="1">
    <citation type="submission" date="2025-08" db="UniProtKB">
        <authorList>
            <consortium name="Ensembl"/>
        </authorList>
    </citation>
    <scope>IDENTIFICATION</scope>
</reference>
<feature type="region of interest" description="Disordered" evidence="5">
    <location>
        <begin position="108"/>
        <end position="258"/>
    </location>
</feature>
<keyword evidence="3" id="KW-0371">Homeobox</keyword>
<dbReference type="Proteomes" id="UP000594220">
    <property type="component" value="Unplaced"/>
</dbReference>
<dbReference type="AlphaFoldDB" id="A0A7M4F676"/>
<evidence type="ECO:0000256" key="4">
    <source>
        <dbReference type="ARBA" id="ARBA00023242"/>
    </source>
</evidence>